<proteinExistence type="predicted"/>
<protein>
    <submittedName>
        <fullName evidence="2">Uncharacterized protein</fullName>
    </submittedName>
</protein>
<feature type="compositionally biased region" description="Basic and acidic residues" evidence="1">
    <location>
        <begin position="528"/>
        <end position="539"/>
    </location>
</feature>
<reference evidence="2 3" key="1">
    <citation type="submission" date="2016-12" db="EMBL/GenBank/DDBJ databases">
        <title>The genomes of Aspergillus section Nigri reveals drivers in fungal speciation.</title>
        <authorList>
            <consortium name="DOE Joint Genome Institute"/>
            <person name="Vesth T.C."/>
            <person name="Nybo J."/>
            <person name="Theobald S."/>
            <person name="Brandl J."/>
            <person name="Frisvad J.C."/>
            <person name="Nielsen K.F."/>
            <person name="Lyhne E.K."/>
            <person name="Kogle M.E."/>
            <person name="Kuo A."/>
            <person name="Riley R."/>
            <person name="Clum A."/>
            <person name="Nolan M."/>
            <person name="Lipzen A."/>
            <person name="Salamov A."/>
            <person name="Henrissat B."/>
            <person name="Wiebenga A."/>
            <person name="De Vries R.P."/>
            <person name="Grigoriev I.V."/>
            <person name="Mortensen U.H."/>
            <person name="Andersen M.R."/>
            <person name="Baker S.E."/>
        </authorList>
    </citation>
    <scope>NUCLEOTIDE SEQUENCE [LARGE SCALE GENOMIC DNA]</scope>
    <source>
        <strain evidence="2 3">CBS 115572</strain>
    </source>
</reference>
<accession>A0A317XF30</accession>
<comment type="caution">
    <text evidence="2">The sequence shown here is derived from an EMBL/GenBank/DDBJ whole genome shotgun (WGS) entry which is preliminary data.</text>
</comment>
<feature type="compositionally biased region" description="Basic and acidic residues" evidence="1">
    <location>
        <begin position="424"/>
        <end position="438"/>
    </location>
</feature>
<keyword evidence="3" id="KW-1185">Reference proteome</keyword>
<dbReference type="STRING" id="1450535.A0A317XF30"/>
<dbReference type="GeneID" id="37108383"/>
<feature type="compositionally biased region" description="Acidic residues" evidence="1">
    <location>
        <begin position="593"/>
        <end position="609"/>
    </location>
</feature>
<feature type="compositionally biased region" description="Basic and acidic residues" evidence="1">
    <location>
        <begin position="610"/>
        <end position="621"/>
    </location>
</feature>
<evidence type="ECO:0000313" key="3">
    <source>
        <dbReference type="Proteomes" id="UP000246702"/>
    </source>
</evidence>
<dbReference type="EMBL" id="MSFK01000003">
    <property type="protein sequence ID" value="PWY95290.1"/>
    <property type="molecule type" value="Genomic_DNA"/>
</dbReference>
<evidence type="ECO:0000256" key="1">
    <source>
        <dbReference type="SAM" id="MobiDB-lite"/>
    </source>
</evidence>
<gene>
    <name evidence="2" type="ORF">BO94DRAFT_224077</name>
</gene>
<evidence type="ECO:0000313" key="2">
    <source>
        <dbReference type="EMBL" id="PWY95290.1"/>
    </source>
</evidence>
<feature type="region of interest" description="Disordered" evidence="1">
    <location>
        <begin position="409"/>
        <end position="635"/>
    </location>
</feature>
<feature type="compositionally biased region" description="Acidic residues" evidence="1">
    <location>
        <begin position="441"/>
        <end position="527"/>
    </location>
</feature>
<dbReference type="RefSeq" id="XP_025472051.1">
    <property type="nucleotide sequence ID" value="XM_025606240.1"/>
</dbReference>
<dbReference type="AlphaFoldDB" id="A0A317XF30"/>
<sequence length="635" mass="70801">MPKLPRMPKIQKYPLSITELTKDELDSIISVLVMGDMDDETDDNKADDSKTEKVNAPVTHDLGEGCDAVSTGSVRTTIRNLPWKLRRSMIMQWVPQSKLFPAVLCDAHEDLNPCIINDAFYLLKREVTRRLAILKWYVEYLTEDIKALTRALNAINGMWGTPHSKAEHPKELDKFQQNKCEACMIARIVTAPLSLQNLRAAMLSRGQTRRSHRPPRLLALIEAGIEHYATASELYCCSTAMALSAKTARKAAYNFAKAQRRKLPRRESTGRQIPRSIVIYWNASTPHQTVGEQKELLEDLGCPKGERPKSYDTIADSIIAKYCYTPDEADPVSSVESIPLTRPLAVNCGEGRLLSLTSSDSGEHWDFESQDPTLQDDSMWQEMILTAPAEEYQPLMNSVSDLLLLSESGVSDGPVERDEDQESDKDGDCENGHHHDGYQGDSDEDGDEDSNEDGDHEDGDHEDGDHEDGDHEDGDHEDGDHEDGDHEDGDHEDGDHEDGDHEDGDHEDGDHEDGDHEDGDHEDGDHEDGDHKNRDHESGGEDSDEDGYYQAEDHGDGDEGSDEDSSKDGDEDGDHQAEDHEDGNDDRDHEGSDEGSDEDTSEYSDEDDNHQDGDHGSEKDNAQSSRRSWAAFLGL</sequence>
<dbReference type="OrthoDB" id="3786931at2759"/>
<name>A0A317XF30_9EURO</name>
<organism evidence="2 3">
    <name type="scientific">Aspergillus sclerotioniger CBS 115572</name>
    <dbReference type="NCBI Taxonomy" id="1450535"/>
    <lineage>
        <taxon>Eukaryota</taxon>
        <taxon>Fungi</taxon>
        <taxon>Dikarya</taxon>
        <taxon>Ascomycota</taxon>
        <taxon>Pezizomycotina</taxon>
        <taxon>Eurotiomycetes</taxon>
        <taxon>Eurotiomycetidae</taxon>
        <taxon>Eurotiales</taxon>
        <taxon>Aspergillaceae</taxon>
        <taxon>Aspergillus</taxon>
        <taxon>Aspergillus subgen. Circumdati</taxon>
    </lineage>
</organism>
<dbReference type="Proteomes" id="UP000246702">
    <property type="component" value="Unassembled WGS sequence"/>
</dbReference>
<feature type="compositionally biased region" description="Basic and acidic residues" evidence="1">
    <location>
        <begin position="564"/>
        <end position="578"/>
    </location>
</feature>